<proteinExistence type="predicted"/>
<gene>
    <name evidence="1" type="ORF">ACFQIC_00995</name>
</gene>
<comment type="caution">
    <text evidence="1">The sequence shown here is derived from an EMBL/GenBank/DDBJ whole genome shotgun (WGS) entry which is preliminary data.</text>
</comment>
<evidence type="ECO:0000313" key="1">
    <source>
        <dbReference type="EMBL" id="MFC7060446.1"/>
    </source>
</evidence>
<dbReference type="RefSeq" id="WP_204706410.1">
    <property type="nucleotide sequence ID" value="NZ_JBHSZV010000004.1"/>
</dbReference>
<sequence>MGAYWFHGTMFEGDQTKYGELFVNGDKFNKPSQQLNEQVVNMGIDRFIVAPGQVMVDTCIPLSRSPSPLEDCTSYIKKGCTLLLVQQFIYTNRHYRMEYEQLVKKMSDLAIDFMIVPRISSHVLQPEMIRFYARQKSPFIIVSVENLEDLQDIPWGWMVQAQCNRRIPFTYSVKKRRNSEMNYERFWTNICTKYGIIKLTNPIKDGLLTLNNIKDTGIYPYKGALTDSAFADYNLYERNVDELVDEGGYFLYHDAIPNVTVMRGQLLQINQKLESLTKGIHFKSSIYKHFV</sequence>
<reference evidence="2" key="1">
    <citation type="journal article" date="2019" name="Int. J. Syst. Evol. Microbiol.">
        <title>The Global Catalogue of Microorganisms (GCM) 10K type strain sequencing project: providing services to taxonomists for standard genome sequencing and annotation.</title>
        <authorList>
            <consortium name="The Broad Institute Genomics Platform"/>
            <consortium name="The Broad Institute Genome Sequencing Center for Infectious Disease"/>
            <person name="Wu L."/>
            <person name="Ma J."/>
        </authorList>
    </citation>
    <scope>NUCLEOTIDE SEQUENCE [LARGE SCALE GENOMIC DNA]</scope>
    <source>
        <strain evidence="2">CGMCC 4.1621</strain>
    </source>
</reference>
<keyword evidence="2" id="KW-1185">Reference proteome</keyword>
<name>A0ABW2EHS7_9BACI</name>
<organism evidence="1 2">
    <name type="scientific">Halobacillus seohaensis</name>
    <dbReference type="NCBI Taxonomy" id="447421"/>
    <lineage>
        <taxon>Bacteria</taxon>
        <taxon>Bacillati</taxon>
        <taxon>Bacillota</taxon>
        <taxon>Bacilli</taxon>
        <taxon>Bacillales</taxon>
        <taxon>Bacillaceae</taxon>
        <taxon>Halobacillus</taxon>
    </lineage>
</organism>
<protein>
    <submittedName>
        <fullName evidence="1">Uncharacterized protein</fullName>
    </submittedName>
</protein>
<dbReference type="EMBL" id="JBHSZV010000004">
    <property type="protein sequence ID" value="MFC7060446.1"/>
    <property type="molecule type" value="Genomic_DNA"/>
</dbReference>
<dbReference type="Proteomes" id="UP001596410">
    <property type="component" value="Unassembled WGS sequence"/>
</dbReference>
<evidence type="ECO:0000313" key="2">
    <source>
        <dbReference type="Proteomes" id="UP001596410"/>
    </source>
</evidence>
<accession>A0ABW2EHS7</accession>